<dbReference type="PROSITE" id="PS01187">
    <property type="entry name" value="EGF_CA"/>
    <property type="match status" value="1"/>
</dbReference>
<reference evidence="4" key="1">
    <citation type="submission" date="2018-10" db="EMBL/GenBank/DDBJ databases">
        <title>Transcriptome assembly of Aceria tosichella (Wheat curl mite) Type 2.</title>
        <authorList>
            <person name="Scully E.D."/>
            <person name="Geib S.M."/>
            <person name="Palmer N.A."/>
            <person name="Gupta A.K."/>
            <person name="Sarath G."/>
            <person name="Tatineni S."/>
        </authorList>
    </citation>
    <scope>NUCLEOTIDE SEQUENCE</scope>
    <source>
        <strain evidence="4">LincolnNE</strain>
    </source>
</reference>
<gene>
    <name evidence="4" type="primary">FBLN1</name>
    <name evidence="4" type="ORF">g.15940</name>
</gene>
<accession>A0A6G1SFB0</accession>
<sequence>MMMNSLVPRSISIMLAVGLGCKIVSYHHQALVLADSTVGAQSSSANRLVERCCQIGRERAIESQAFNCKMSAREALASLGRAVGLSAETLINRDQNLADQCEMVLESCCLAHHRNRNCDSGKQFARSGSACMDVELSKEVTIATESFNDCCMSCSLGILAARNPSQNNSTTNQSVNERCTLISPLASSLSGQLYEQTYIECCQENLPKISGALIDSDAPIDCSQATNVCSQRCLARGSLDPVTRRPIEQDRCDCFSGFRLGQDGISCVDIDECKQNLHTCNRQSEICDNTHGSFRCLAQTSHSHHQTNSRHQLQPSARSLSLEEQPPVSLLEQPAPFASLRLCPLGSRWSSIENRCQQTSANTPANINTERQQQQQQHWNRHSTFTSSSRRISSSRIET</sequence>
<evidence type="ECO:0000256" key="1">
    <source>
        <dbReference type="ARBA" id="ARBA00023157"/>
    </source>
</evidence>
<evidence type="ECO:0000313" key="4">
    <source>
        <dbReference type="EMBL" id="MDE48652.1"/>
    </source>
</evidence>
<name>A0A6G1SFB0_9ACAR</name>
<feature type="region of interest" description="Disordered" evidence="2">
    <location>
        <begin position="362"/>
        <end position="399"/>
    </location>
</feature>
<keyword evidence="1" id="KW-1015">Disulfide bond</keyword>
<protein>
    <submittedName>
        <fullName evidence="4">Fibulin-1</fullName>
    </submittedName>
</protein>
<dbReference type="Pfam" id="PF07645">
    <property type="entry name" value="EGF_CA"/>
    <property type="match status" value="1"/>
</dbReference>
<organism evidence="4">
    <name type="scientific">Aceria tosichella</name>
    <name type="common">wheat curl mite</name>
    <dbReference type="NCBI Taxonomy" id="561515"/>
    <lineage>
        <taxon>Eukaryota</taxon>
        <taxon>Metazoa</taxon>
        <taxon>Ecdysozoa</taxon>
        <taxon>Arthropoda</taxon>
        <taxon>Chelicerata</taxon>
        <taxon>Arachnida</taxon>
        <taxon>Acari</taxon>
        <taxon>Acariformes</taxon>
        <taxon>Trombidiformes</taxon>
        <taxon>Prostigmata</taxon>
        <taxon>Eupodina</taxon>
        <taxon>Eriophyoidea</taxon>
        <taxon>Eriophyidae</taxon>
        <taxon>Eriophyinae</taxon>
        <taxon>Aceriini</taxon>
        <taxon>Aceria</taxon>
    </lineage>
</organism>
<dbReference type="SUPFAM" id="SSF57196">
    <property type="entry name" value="EGF/Laminin"/>
    <property type="match status" value="1"/>
</dbReference>
<feature type="compositionally biased region" description="Low complexity" evidence="2">
    <location>
        <begin position="387"/>
        <end position="399"/>
    </location>
</feature>
<dbReference type="Gene3D" id="2.10.25.10">
    <property type="entry name" value="Laminin"/>
    <property type="match status" value="2"/>
</dbReference>
<feature type="compositionally biased region" description="Polar residues" evidence="2">
    <location>
        <begin position="309"/>
        <end position="319"/>
    </location>
</feature>
<dbReference type="AlphaFoldDB" id="A0A6G1SFB0"/>
<dbReference type="GO" id="GO:0005509">
    <property type="term" value="F:calcium ion binding"/>
    <property type="evidence" value="ECO:0007669"/>
    <property type="project" value="InterPro"/>
</dbReference>
<dbReference type="InterPro" id="IPR049883">
    <property type="entry name" value="NOTCH1_EGF-like"/>
</dbReference>
<feature type="domain" description="NOTCH1 EGF-like calcium-binding" evidence="3">
    <location>
        <begin position="269"/>
        <end position="302"/>
    </location>
</feature>
<evidence type="ECO:0000259" key="3">
    <source>
        <dbReference type="Pfam" id="PF07645"/>
    </source>
</evidence>
<dbReference type="EMBL" id="GGYP01003881">
    <property type="protein sequence ID" value="MDE48652.1"/>
    <property type="molecule type" value="Transcribed_RNA"/>
</dbReference>
<proteinExistence type="predicted"/>
<evidence type="ECO:0000256" key="2">
    <source>
        <dbReference type="SAM" id="MobiDB-lite"/>
    </source>
</evidence>
<feature type="region of interest" description="Disordered" evidence="2">
    <location>
        <begin position="305"/>
        <end position="327"/>
    </location>
</feature>
<dbReference type="InterPro" id="IPR018097">
    <property type="entry name" value="EGF_Ca-bd_CS"/>
</dbReference>
<feature type="compositionally biased region" description="Polar residues" evidence="2">
    <location>
        <begin position="362"/>
        <end position="371"/>
    </location>
</feature>